<organism evidence="2 3">
    <name type="scientific">Ophiocordyceps unilateralis</name>
    <name type="common">Zombie-ant fungus</name>
    <name type="synonym">Torrubia unilateralis</name>
    <dbReference type="NCBI Taxonomy" id="268505"/>
    <lineage>
        <taxon>Eukaryota</taxon>
        <taxon>Fungi</taxon>
        <taxon>Dikarya</taxon>
        <taxon>Ascomycota</taxon>
        <taxon>Pezizomycotina</taxon>
        <taxon>Sordariomycetes</taxon>
        <taxon>Hypocreomycetidae</taxon>
        <taxon>Hypocreales</taxon>
        <taxon>Ophiocordycipitaceae</taxon>
        <taxon>Ophiocordyceps</taxon>
    </lineage>
</organism>
<reference evidence="2 3" key="1">
    <citation type="journal article" date="2015" name="BMC Genomics">
        <title>Gene expression during zombie ant biting behavior reflects the complexity underlying fungal parasitic behavioral manipulation.</title>
        <authorList>
            <person name="de Bekker C."/>
            <person name="Ohm R.A."/>
            <person name="Loreto R.G."/>
            <person name="Sebastian A."/>
            <person name="Albert I."/>
            <person name="Merrow M."/>
            <person name="Brachmann A."/>
            <person name="Hughes D.P."/>
        </authorList>
    </citation>
    <scope>NUCLEOTIDE SEQUENCE [LARGE SCALE GENOMIC DNA]</scope>
    <source>
        <strain evidence="2 3">SC16a</strain>
    </source>
</reference>
<dbReference type="EMBL" id="LAZP02000069">
    <property type="protein sequence ID" value="PFH61479.1"/>
    <property type="molecule type" value="Genomic_DNA"/>
</dbReference>
<comment type="caution">
    <text evidence="2">The sequence shown here is derived from an EMBL/GenBank/DDBJ whole genome shotgun (WGS) entry which is preliminary data.</text>
</comment>
<reference evidence="2 3" key="2">
    <citation type="journal article" date="2017" name="Sci. Rep.">
        <title>Ant-infecting Ophiocordyceps genomes reveal a high diversity of potential behavioral manipulation genes and a possible major role for enterotoxins.</title>
        <authorList>
            <person name="de Bekker C."/>
            <person name="Ohm R.A."/>
            <person name="Evans H.C."/>
            <person name="Brachmann A."/>
            <person name="Hughes D.P."/>
        </authorList>
    </citation>
    <scope>NUCLEOTIDE SEQUENCE [LARGE SCALE GENOMIC DNA]</scope>
    <source>
        <strain evidence="2 3">SC16a</strain>
    </source>
</reference>
<evidence type="ECO:0000313" key="3">
    <source>
        <dbReference type="Proteomes" id="UP000037136"/>
    </source>
</evidence>
<keyword evidence="1" id="KW-1133">Transmembrane helix</keyword>
<keyword evidence="1" id="KW-0812">Transmembrane</keyword>
<keyword evidence="1" id="KW-0472">Membrane</keyword>
<gene>
    <name evidence="2" type="ORF">XA68_17204</name>
</gene>
<evidence type="ECO:0000256" key="1">
    <source>
        <dbReference type="SAM" id="Phobius"/>
    </source>
</evidence>
<dbReference type="Proteomes" id="UP000037136">
    <property type="component" value="Unassembled WGS sequence"/>
</dbReference>
<protein>
    <submittedName>
        <fullName evidence="2">Uncharacterized protein</fullName>
    </submittedName>
</protein>
<keyword evidence="3" id="KW-1185">Reference proteome</keyword>
<name>A0A2A9PJC4_OPHUN</name>
<dbReference type="OrthoDB" id="4987761at2759"/>
<sequence length="88" mass="9523">MGNNLSSTEVPDTSQDVLSPPDAFSDILLAIIWACVFYACAMIFSTCKLVDRWMGPQDKRRVGPGGVLGAILLSTAWPVVMLYLIFAG</sequence>
<accession>A0A2A9PJC4</accession>
<evidence type="ECO:0000313" key="2">
    <source>
        <dbReference type="EMBL" id="PFH61479.1"/>
    </source>
</evidence>
<proteinExistence type="predicted"/>
<dbReference type="AlphaFoldDB" id="A0A2A9PJC4"/>
<feature type="transmembrane region" description="Helical" evidence="1">
    <location>
        <begin position="62"/>
        <end position="86"/>
    </location>
</feature>
<feature type="transmembrane region" description="Helical" evidence="1">
    <location>
        <begin position="27"/>
        <end position="50"/>
    </location>
</feature>